<dbReference type="PANTHER" id="PTHR33169">
    <property type="entry name" value="PADR-FAMILY TRANSCRIPTIONAL REGULATOR"/>
    <property type="match status" value="1"/>
</dbReference>
<proteinExistence type="predicted"/>
<dbReference type="InterPro" id="IPR052509">
    <property type="entry name" value="Metal_resp_DNA-bind_regulator"/>
</dbReference>
<dbReference type="Pfam" id="PF03551">
    <property type="entry name" value="PadR"/>
    <property type="match status" value="1"/>
</dbReference>
<dbReference type="Proteomes" id="UP000593892">
    <property type="component" value="Chromosome"/>
</dbReference>
<gene>
    <name evidence="2" type="ORF">IRI77_27940</name>
</gene>
<feature type="domain" description="Transcription regulator PadR N-terminal" evidence="1">
    <location>
        <begin position="12"/>
        <end position="86"/>
    </location>
</feature>
<dbReference type="PANTHER" id="PTHR33169:SF14">
    <property type="entry name" value="TRANSCRIPTIONAL REGULATOR RV3488"/>
    <property type="match status" value="1"/>
</dbReference>
<dbReference type="AlphaFoldDB" id="A0A7S7NMZ4"/>
<dbReference type="EMBL" id="CP063849">
    <property type="protein sequence ID" value="QOY86593.1"/>
    <property type="molecule type" value="Genomic_DNA"/>
</dbReference>
<evidence type="ECO:0000313" key="2">
    <source>
        <dbReference type="EMBL" id="QOY86593.1"/>
    </source>
</evidence>
<dbReference type="InterPro" id="IPR036388">
    <property type="entry name" value="WH-like_DNA-bd_sf"/>
</dbReference>
<accession>A0A7S7NMZ4</accession>
<dbReference type="NCBIfam" id="TIGR03433">
    <property type="entry name" value="padR_acidobact"/>
    <property type="match status" value="1"/>
</dbReference>
<name>A0A7S7NMZ4_PALFE</name>
<evidence type="ECO:0000313" key="3">
    <source>
        <dbReference type="Proteomes" id="UP000593892"/>
    </source>
</evidence>
<organism evidence="2 3">
    <name type="scientific">Paludibaculum fermentans</name>
    <dbReference type="NCBI Taxonomy" id="1473598"/>
    <lineage>
        <taxon>Bacteria</taxon>
        <taxon>Pseudomonadati</taxon>
        <taxon>Acidobacteriota</taxon>
        <taxon>Terriglobia</taxon>
        <taxon>Bryobacterales</taxon>
        <taxon>Bryobacteraceae</taxon>
        <taxon>Paludibaculum</taxon>
    </lineage>
</organism>
<sequence>MDLLQGTLEMLVLRTLLFAPLHGYGIAKAIRSSSNEALDIEFGSLYPALKRLELKGWIESSWEVSEHKRRAKYYQLTAEGRKQLQQEHSKWAEFVAAVGHVMGPLPQGGKS</sequence>
<evidence type="ECO:0000259" key="1">
    <source>
        <dbReference type="Pfam" id="PF03551"/>
    </source>
</evidence>
<reference evidence="2 3" key="1">
    <citation type="submission" date="2020-10" db="EMBL/GenBank/DDBJ databases">
        <title>Complete genome sequence of Paludibaculum fermentans P105T, a facultatively anaerobic acidobacterium capable of dissimilatory Fe(III) reduction.</title>
        <authorList>
            <person name="Dedysh S.N."/>
            <person name="Beletsky A.V."/>
            <person name="Kulichevskaya I.S."/>
            <person name="Mardanov A.V."/>
            <person name="Ravin N.V."/>
        </authorList>
    </citation>
    <scope>NUCLEOTIDE SEQUENCE [LARGE SCALE GENOMIC DNA]</scope>
    <source>
        <strain evidence="2 3">P105</strain>
    </source>
</reference>
<dbReference type="InterPro" id="IPR017799">
    <property type="entry name" value="Tscrpt_reg_PadR_acidobac-type"/>
</dbReference>
<keyword evidence="3" id="KW-1185">Reference proteome</keyword>
<dbReference type="InterPro" id="IPR036390">
    <property type="entry name" value="WH_DNA-bd_sf"/>
</dbReference>
<dbReference type="SUPFAM" id="SSF46785">
    <property type="entry name" value="Winged helix' DNA-binding domain"/>
    <property type="match status" value="1"/>
</dbReference>
<dbReference type="Gene3D" id="1.10.10.10">
    <property type="entry name" value="Winged helix-like DNA-binding domain superfamily/Winged helix DNA-binding domain"/>
    <property type="match status" value="1"/>
</dbReference>
<dbReference type="RefSeq" id="WP_194448262.1">
    <property type="nucleotide sequence ID" value="NZ_CP063849.1"/>
</dbReference>
<protein>
    <submittedName>
        <fullName evidence="2">PadR family transcriptional regulator</fullName>
    </submittedName>
</protein>
<dbReference type="InterPro" id="IPR005149">
    <property type="entry name" value="Tscrpt_reg_PadR_N"/>
</dbReference>
<dbReference type="KEGG" id="pfer:IRI77_27940"/>